<dbReference type="InterPro" id="IPR041635">
    <property type="entry name" value="Type_ISP_LLaBIII_C"/>
</dbReference>
<dbReference type="GO" id="GO:0004386">
    <property type="term" value="F:helicase activity"/>
    <property type="evidence" value="ECO:0007669"/>
    <property type="project" value="UniProtKB-KW"/>
</dbReference>
<reference evidence="2 3" key="2">
    <citation type="submission" date="2018-06" db="EMBL/GenBank/DDBJ databases">
        <title>Metagenomic assembly of (sub)arctic Cyanobacteria and their associated microbiome from non-axenic cultures.</title>
        <authorList>
            <person name="Baurain D."/>
        </authorList>
    </citation>
    <scope>NUCLEOTIDE SEQUENCE [LARGE SCALE GENOMIC DNA]</scope>
    <source>
        <strain evidence="2">ULC066bin1</strain>
    </source>
</reference>
<dbReference type="EMBL" id="QBML01000005">
    <property type="protein sequence ID" value="PZO43495.1"/>
    <property type="molecule type" value="Genomic_DNA"/>
</dbReference>
<dbReference type="Proteomes" id="UP000249467">
    <property type="component" value="Unassembled WGS sequence"/>
</dbReference>
<dbReference type="AlphaFoldDB" id="A0A2W4Y953"/>
<name>A0A2W4Y953_9CYAN</name>
<comment type="caution">
    <text evidence="2">The sequence shown here is derived from an EMBL/GenBank/DDBJ whole genome shotgun (WGS) entry which is preliminary data.</text>
</comment>
<protein>
    <submittedName>
        <fullName evidence="2">Helicase</fullName>
    </submittedName>
</protein>
<evidence type="ECO:0000313" key="2">
    <source>
        <dbReference type="EMBL" id="PZO43495.1"/>
    </source>
</evidence>
<feature type="domain" description="Type ISP restriction-modification enzyme LLaBIII C-terminal specificity" evidence="1">
    <location>
        <begin position="76"/>
        <end position="417"/>
    </location>
</feature>
<organism evidence="2 3">
    <name type="scientific">Pseudanabaena frigida</name>
    <dbReference type="NCBI Taxonomy" id="945775"/>
    <lineage>
        <taxon>Bacteria</taxon>
        <taxon>Bacillati</taxon>
        <taxon>Cyanobacteriota</taxon>
        <taxon>Cyanophyceae</taxon>
        <taxon>Pseudanabaenales</taxon>
        <taxon>Pseudanabaenaceae</taxon>
        <taxon>Pseudanabaena</taxon>
    </lineage>
</organism>
<dbReference type="Pfam" id="PF18135">
    <property type="entry name" value="Type_ISP_C"/>
    <property type="match status" value="1"/>
</dbReference>
<reference evidence="2 3" key="1">
    <citation type="submission" date="2018-04" db="EMBL/GenBank/DDBJ databases">
        <authorList>
            <person name="Go L.Y."/>
            <person name="Mitchell J.A."/>
        </authorList>
    </citation>
    <scope>NUCLEOTIDE SEQUENCE [LARGE SCALE GENOMIC DNA]</scope>
    <source>
        <strain evidence="2">ULC066bin1</strain>
    </source>
</reference>
<accession>A0A2W4Y953</accession>
<evidence type="ECO:0000313" key="3">
    <source>
        <dbReference type="Proteomes" id="UP000249467"/>
    </source>
</evidence>
<keyword evidence="2" id="KW-0067">ATP-binding</keyword>
<keyword evidence="2" id="KW-0547">Nucleotide-binding</keyword>
<proteinExistence type="predicted"/>
<keyword evidence="2" id="KW-0378">Hydrolase</keyword>
<evidence type="ECO:0000259" key="1">
    <source>
        <dbReference type="Pfam" id="PF18135"/>
    </source>
</evidence>
<sequence length="444" mass="52849">MRKAKIYYARMDEFWRQEQKLSSLEKFESIQDVDWQEIEPDSKYTWLTEDLESDFSSFIPIGSKEEKKEKGQDAKAIFQLFSLGIASNRDEWVFSFDEHDLQNKVKRLIENYNIEVSRYSQQTSQVDIDRFINVDPTFVKWTDRLKAALQQREIISFDISKVRNSIYRPFIKKALYFDHLLNQRRYQQHLIFPTPETENENQAFCLAGVGNRQAFGAFATRCTISMDFAFEKAQLFPFYIYDKDGNNRKENITDYALEQFQTHYQDPKITKWDIFHYTYALLHHPHYRQRYAANLKRELPRIPFAPEFQGFAIAGKRLTEIHINYEQQPEYRLKHIENKDLPIDWRVEKMRLSKDKTQIKYNDFLTLTGIPPETFEYKLGNRSALDWIIDQYQVSTDKRSGIANDPNRLDDEEYIVRLIKQVITVSLETVKIVKSLPDLGLPKD</sequence>
<keyword evidence="2" id="KW-0347">Helicase</keyword>
<gene>
    <name evidence="2" type="ORF">DCF19_06050</name>
</gene>